<comment type="caution">
    <text evidence="2">The sequence shown here is derived from an EMBL/GenBank/DDBJ whole genome shotgun (WGS) entry which is preliminary data.</text>
</comment>
<dbReference type="Gene3D" id="3.30.110.170">
    <property type="entry name" value="Protein of unknown function (DUF541), domain 1"/>
    <property type="match status" value="1"/>
</dbReference>
<dbReference type="PANTHER" id="PTHR34387:SF1">
    <property type="entry name" value="PERIPLASMIC IMMUNOGENIC PROTEIN"/>
    <property type="match status" value="1"/>
</dbReference>
<dbReference type="Proteomes" id="UP000199598">
    <property type="component" value="Unassembled WGS sequence"/>
</dbReference>
<feature type="chain" id="PRO_5047082208" description="26 kDa periplasmic immunogenic protein" evidence="1">
    <location>
        <begin position="35"/>
        <end position="251"/>
    </location>
</feature>
<evidence type="ECO:0000256" key="1">
    <source>
        <dbReference type="SAM" id="SignalP"/>
    </source>
</evidence>
<gene>
    <name evidence="2" type="ORF">SAMN04488518_103148</name>
</gene>
<evidence type="ECO:0000313" key="3">
    <source>
        <dbReference type="Proteomes" id="UP000199598"/>
    </source>
</evidence>
<dbReference type="InterPro" id="IPR007497">
    <property type="entry name" value="SIMPL/DUF541"/>
</dbReference>
<reference evidence="2 3" key="1">
    <citation type="submission" date="2016-10" db="EMBL/GenBank/DDBJ databases">
        <authorList>
            <person name="Varghese N."/>
            <person name="Submissions S."/>
        </authorList>
    </citation>
    <scope>NUCLEOTIDE SEQUENCE [LARGE SCALE GENOMIC DNA]</scope>
    <source>
        <strain evidence="2 3">DSM 16392</strain>
    </source>
</reference>
<dbReference type="InterPro" id="IPR052022">
    <property type="entry name" value="26kDa_periplasmic_antigen"/>
</dbReference>
<organism evidence="2 3">
    <name type="scientific">Pseudovibrio ascidiaceicola</name>
    <dbReference type="NCBI Taxonomy" id="285279"/>
    <lineage>
        <taxon>Bacteria</taxon>
        <taxon>Pseudomonadati</taxon>
        <taxon>Pseudomonadota</taxon>
        <taxon>Alphaproteobacteria</taxon>
        <taxon>Hyphomicrobiales</taxon>
        <taxon>Stappiaceae</taxon>
        <taxon>Pseudovibrio</taxon>
    </lineage>
</organism>
<dbReference type="RefSeq" id="WP_093518115.1">
    <property type="nucleotide sequence ID" value="NZ_FOSK01000003.1"/>
</dbReference>
<accession>A0A1I3XV93</accession>
<dbReference type="EMBL" id="FOSK01000003">
    <property type="protein sequence ID" value="SFK22926.1"/>
    <property type="molecule type" value="Genomic_DNA"/>
</dbReference>
<keyword evidence="1" id="KW-0732">Signal</keyword>
<evidence type="ECO:0008006" key="4">
    <source>
        <dbReference type="Google" id="ProtNLM"/>
    </source>
</evidence>
<feature type="signal peptide" evidence="1">
    <location>
        <begin position="1"/>
        <end position="34"/>
    </location>
</feature>
<protein>
    <recommendedName>
        <fullName evidence="4">26 kDa periplasmic immunogenic protein</fullName>
    </recommendedName>
</protein>
<proteinExistence type="predicted"/>
<dbReference type="Gene3D" id="3.30.70.2970">
    <property type="entry name" value="Protein of unknown function (DUF541), domain 2"/>
    <property type="match status" value="1"/>
</dbReference>
<dbReference type="Pfam" id="PF04402">
    <property type="entry name" value="SIMPL"/>
    <property type="match status" value="1"/>
</dbReference>
<sequence length="251" mass="26689">MQTKQKKLRLPSMSALAVAGLVAAALVVSSGVNAKAAEQTGKITISGQGSVNVAPDMATLVSRVITQGDDAKSALQQNSVTMRAILQDVEDAGIDKKNIQTTGFDISPIYDNRRLKNNEPKAPEIVGYRVQNGIRINLKDITKLGTTLDMLVQNGSNDVGQIQFGVSNPEKYIDEARESAVQDARTKAETYAKAAGVSLGKVLSISEAGYNPSPYPEMMSMRAAKMDSAPPIAAGQETLSSSVTITYELVQ</sequence>
<name>A0A1I3XV93_9HYPH</name>
<dbReference type="PANTHER" id="PTHR34387">
    <property type="entry name" value="SLR1258 PROTEIN"/>
    <property type="match status" value="1"/>
</dbReference>
<evidence type="ECO:0000313" key="2">
    <source>
        <dbReference type="EMBL" id="SFK22926.1"/>
    </source>
</evidence>
<keyword evidence="3" id="KW-1185">Reference proteome</keyword>